<keyword evidence="3" id="KW-1185">Reference proteome</keyword>
<proteinExistence type="predicted"/>
<protein>
    <submittedName>
        <fullName evidence="2">Uncharacterized protein</fullName>
    </submittedName>
</protein>
<accession>R7RWM1</accession>
<gene>
    <name evidence="2" type="ORF">STEHIDRAFT_163330</name>
</gene>
<evidence type="ECO:0000313" key="3">
    <source>
        <dbReference type="Proteomes" id="UP000053927"/>
    </source>
</evidence>
<dbReference type="PANTHER" id="PTHR46579">
    <property type="entry name" value="F5/8 TYPE C DOMAIN-CONTAINING PROTEIN-RELATED"/>
    <property type="match status" value="1"/>
</dbReference>
<dbReference type="OrthoDB" id="3247418at2759"/>
<dbReference type="RefSeq" id="XP_007311091.1">
    <property type="nucleotide sequence ID" value="XM_007311029.1"/>
</dbReference>
<name>R7RWM1_STEHR</name>
<dbReference type="eggNOG" id="ENOG502SMQV">
    <property type="taxonomic scope" value="Eukaryota"/>
</dbReference>
<feature type="region of interest" description="Disordered" evidence="1">
    <location>
        <begin position="793"/>
        <end position="823"/>
    </location>
</feature>
<feature type="region of interest" description="Disordered" evidence="1">
    <location>
        <begin position="893"/>
        <end position="914"/>
    </location>
</feature>
<dbReference type="Proteomes" id="UP000053927">
    <property type="component" value="Unassembled WGS sequence"/>
</dbReference>
<organism evidence="2 3">
    <name type="scientific">Stereum hirsutum (strain FP-91666)</name>
    <name type="common">White-rot fungus</name>
    <dbReference type="NCBI Taxonomy" id="721885"/>
    <lineage>
        <taxon>Eukaryota</taxon>
        <taxon>Fungi</taxon>
        <taxon>Dikarya</taxon>
        <taxon>Basidiomycota</taxon>
        <taxon>Agaricomycotina</taxon>
        <taxon>Agaricomycetes</taxon>
        <taxon>Russulales</taxon>
        <taxon>Stereaceae</taxon>
        <taxon>Stereum</taxon>
    </lineage>
</organism>
<sequence>MPERPEVLVDCYCPRCIDKGVFREQITEELRREHSIATRGPRPSGPTSYLHPQFAMHTMNRTTIGAAFQPSLHCEPSFVSSPSVSSAFQSGTVRQDSRVQYSFYTPSLDSRNACSPPPADENLEVLSWQSLGASVSQDGADMDTLLWHSRSNGNPQSTEISSVPHPQSFAAELLESAVHIMESSRKTSAEAPVSPSSIPGPRQAGTTPVDASFTSPQSIEPTYWDTKHLPNIERVRRDTMKRIADLESLSHRHPFTSPFLNPARTTVFPLGTLNTLQRNTIADEIYDIEVAIASSQKVMSDIARRSPFIQNLKSLVAKELEGLEHLLKSTKDALSIEDSLVMDCDHLFTNSVDVEPGPTQVALFMGMWLRMKPRASQDDTSQVLALLTLFGWQMVELGDRPATRKQIHALNSIPKKAETVEKKFNLTSRMISFAVCTQCHCTYEAPYPQICTNRETPGIECGSFLLDDEGKPFKFVLYRSFHEYVGSLVCRRDYRDIFRVFREQALRPAPEEWTDVQDGQYVRLLKGSDGRLFMDVRGEDSEALLFSLSVDGFQIEGANIHGKSMSATAIGMSCLNLPVTMRNDSANYWLATVIPDEPNKSQIQHYIRPIVKIINQAYRAGIRYTGRDLPRTGYNVKCAVGPVVLDSPAGRTLSGFFQITSHYFCYICDCWHLENLGATDFECWRPRNAEHLRTWALRWRDAATTTERDSIWVNRGVQYSELYGWDWWDPPRQLVPEGMHGFYLRLCQTYTIGALRLVHKEKKGKKGKKGKKENAGDDSTVTPRAVRCYSFNFELPPRPTTSSNVYPGPSDGGDGDDGDDDDDIEMEAEEDHLFDLNVLYEGGRLVSRDLPQGEEGRSRVTKLRQLREELQKSANACKSVFAIHRRLTAGLRDTSYEPRAKDREEDDNAPRRTPQRYLADSMEDESAIALEFVATDLWILPKAGTGKKGKVIRRDHAEALASWRMAMPRDPPKHTWIDSDTVLSRVREAIRDVVRPSWVNSVPVTFGSKNAGHLKANQWRILWSIYIPLALLSLWIEGMPRASADAVDMAPVLENAMALVCLCLLASKRSMTRQRAEDYREEVRKHVEGIKKLFPGYLLPYHHAVFHVYDFLILYGPIASWWAFPFERLIGTLQDIPHNHKKGEAERTMLLSWTRGSRFKQWAARSDCPPALRQCQNMMDKASGKKQDTAPDLEDFTVKAVSEAVRDMTGKVELPTRPTIQRHGVFFSRESQHLGNSLIMVSPESSGTSRRRGFPAKIVEIYILGGHIKLAIYPQLEAPHTVANIQERFPHFPASIYSTSYSKVIREIPVEWVQGHCAQLRLSNDLVLVLDVTKQVTSLFVPALPFLRRTKNVPAAYSIVGTATTRNQLRIVANPSTGWPKDQ</sequence>
<dbReference type="OMA" id="ESAVHIM"/>
<evidence type="ECO:0000313" key="2">
    <source>
        <dbReference type="EMBL" id="EIM79771.1"/>
    </source>
</evidence>
<dbReference type="GeneID" id="18802303"/>
<dbReference type="PANTHER" id="PTHR46579:SF1">
    <property type="entry name" value="F5_8 TYPE C DOMAIN-CONTAINING PROTEIN"/>
    <property type="match status" value="1"/>
</dbReference>
<dbReference type="EMBL" id="JH687401">
    <property type="protein sequence ID" value="EIM79771.1"/>
    <property type="molecule type" value="Genomic_DNA"/>
</dbReference>
<evidence type="ECO:0000256" key="1">
    <source>
        <dbReference type="SAM" id="MobiDB-lite"/>
    </source>
</evidence>
<feature type="compositionally biased region" description="Basic and acidic residues" evidence="1">
    <location>
        <begin position="894"/>
        <end position="903"/>
    </location>
</feature>
<dbReference type="KEGG" id="shs:STEHIDRAFT_163330"/>
<feature type="region of interest" description="Disordered" evidence="1">
    <location>
        <begin position="182"/>
        <end position="217"/>
    </location>
</feature>
<feature type="compositionally biased region" description="Acidic residues" evidence="1">
    <location>
        <begin position="813"/>
        <end position="823"/>
    </location>
</feature>
<reference evidence="3" key="1">
    <citation type="journal article" date="2012" name="Science">
        <title>The Paleozoic origin of enzymatic lignin decomposition reconstructed from 31 fungal genomes.</title>
        <authorList>
            <person name="Floudas D."/>
            <person name="Binder M."/>
            <person name="Riley R."/>
            <person name="Barry K."/>
            <person name="Blanchette R.A."/>
            <person name="Henrissat B."/>
            <person name="Martinez A.T."/>
            <person name="Otillar R."/>
            <person name="Spatafora J.W."/>
            <person name="Yadav J.S."/>
            <person name="Aerts A."/>
            <person name="Benoit I."/>
            <person name="Boyd A."/>
            <person name="Carlson A."/>
            <person name="Copeland A."/>
            <person name="Coutinho P.M."/>
            <person name="de Vries R.P."/>
            <person name="Ferreira P."/>
            <person name="Findley K."/>
            <person name="Foster B."/>
            <person name="Gaskell J."/>
            <person name="Glotzer D."/>
            <person name="Gorecki P."/>
            <person name="Heitman J."/>
            <person name="Hesse C."/>
            <person name="Hori C."/>
            <person name="Igarashi K."/>
            <person name="Jurgens J.A."/>
            <person name="Kallen N."/>
            <person name="Kersten P."/>
            <person name="Kohler A."/>
            <person name="Kuees U."/>
            <person name="Kumar T.K.A."/>
            <person name="Kuo A."/>
            <person name="LaButti K."/>
            <person name="Larrondo L.F."/>
            <person name="Lindquist E."/>
            <person name="Ling A."/>
            <person name="Lombard V."/>
            <person name="Lucas S."/>
            <person name="Lundell T."/>
            <person name="Martin R."/>
            <person name="McLaughlin D.J."/>
            <person name="Morgenstern I."/>
            <person name="Morin E."/>
            <person name="Murat C."/>
            <person name="Nagy L.G."/>
            <person name="Nolan M."/>
            <person name="Ohm R.A."/>
            <person name="Patyshakuliyeva A."/>
            <person name="Rokas A."/>
            <person name="Ruiz-Duenas F.J."/>
            <person name="Sabat G."/>
            <person name="Salamov A."/>
            <person name="Samejima M."/>
            <person name="Schmutz J."/>
            <person name="Slot J.C."/>
            <person name="St John F."/>
            <person name="Stenlid J."/>
            <person name="Sun H."/>
            <person name="Sun S."/>
            <person name="Syed K."/>
            <person name="Tsang A."/>
            <person name="Wiebenga A."/>
            <person name="Young D."/>
            <person name="Pisabarro A."/>
            <person name="Eastwood D.C."/>
            <person name="Martin F."/>
            <person name="Cullen D."/>
            <person name="Grigoriev I.V."/>
            <person name="Hibbett D.S."/>
        </authorList>
    </citation>
    <scope>NUCLEOTIDE SEQUENCE [LARGE SCALE GENOMIC DNA]</scope>
    <source>
        <strain evidence="3">FP-91666</strain>
    </source>
</reference>